<evidence type="ECO:0000256" key="1">
    <source>
        <dbReference type="ARBA" id="ARBA00007320"/>
    </source>
</evidence>
<feature type="region of interest" description="Disordered" evidence="4">
    <location>
        <begin position="223"/>
        <end position="257"/>
    </location>
</feature>
<dbReference type="Proteomes" id="UP000001568">
    <property type="component" value="Chromosome 16"/>
</dbReference>
<protein>
    <submittedName>
        <fullName evidence="6">Putative mitochondrial ribosomal protein L15</fullName>
    </submittedName>
</protein>
<accession>A4S9G2</accession>
<dbReference type="OMA" id="EPGWLVN"/>
<dbReference type="EMBL" id="CP000596">
    <property type="protein sequence ID" value="ABP00354.1"/>
    <property type="molecule type" value="Genomic_DNA"/>
</dbReference>
<dbReference type="GO" id="GO:0006412">
    <property type="term" value="P:translation"/>
    <property type="evidence" value="ECO:0007669"/>
    <property type="project" value="InterPro"/>
</dbReference>
<evidence type="ECO:0000313" key="6">
    <source>
        <dbReference type="EMBL" id="ABP00354.1"/>
    </source>
</evidence>
<dbReference type="HOGENOM" id="CLU_055188_5_2_1"/>
<proteinExistence type="inferred from homology"/>
<dbReference type="GO" id="GO:0005762">
    <property type="term" value="C:mitochondrial large ribosomal subunit"/>
    <property type="evidence" value="ECO:0007669"/>
    <property type="project" value="TreeGrafter"/>
</dbReference>
<dbReference type="HAMAP" id="MF_01341">
    <property type="entry name" value="Ribosomal_uL15"/>
    <property type="match status" value="1"/>
</dbReference>
<dbReference type="Pfam" id="PF00828">
    <property type="entry name" value="Ribosomal_L27A"/>
    <property type="match status" value="1"/>
</dbReference>
<dbReference type="KEGG" id="olu:OSTLU_28191"/>
<dbReference type="OrthoDB" id="361383at2759"/>
<dbReference type="InterPro" id="IPR005749">
    <property type="entry name" value="Ribosomal_uL15_bac-type"/>
</dbReference>
<dbReference type="eggNOG" id="KOG0846">
    <property type="taxonomic scope" value="Eukaryota"/>
</dbReference>
<keyword evidence="2 6" id="KW-0689">Ribosomal protein</keyword>
<reference evidence="6 7" key="1">
    <citation type="journal article" date="2007" name="Proc. Natl. Acad. Sci. U.S.A.">
        <title>The tiny eukaryote Ostreococcus provides genomic insights into the paradox of plankton speciation.</title>
        <authorList>
            <person name="Palenik B."/>
            <person name="Grimwood J."/>
            <person name="Aerts A."/>
            <person name="Rouze P."/>
            <person name="Salamov A."/>
            <person name="Putnam N."/>
            <person name="Dupont C."/>
            <person name="Jorgensen R."/>
            <person name="Derelle E."/>
            <person name="Rombauts S."/>
            <person name="Zhou K."/>
            <person name="Otillar R."/>
            <person name="Merchant S.S."/>
            <person name="Podell S."/>
            <person name="Gaasterland T."/>
            <person name="Napoli C."/>
            <person name="Gendler K."/>
            <person name="Manuell A."/>
            <person name="Tai V."/>
            <person name="Vallon O."/>
            <person name="Piganeau G."/>
            <person name="Jancek S."/>
            <person name="Heijde M."/>
            <person name="Jabbari K."/>
            <person name="Bowler C."/>
            <person name="Lohr M."/>
            <person name="Robbens S."/>
            <person name="Werner G."/>
            <person name="Dubchak I."/>
            <person name="Pazour G.J."/>
            <person name="Ren Q."/>
            <person name="Paulsen I."/>
            <person name="Delwiche C."/>
            <person name="Schmutz J."/>
            <person name="Rokhsar D."/>
            <person name="Van de Peer Y."/>
            <person name="Moreau H."/>
            <person name="Grigoriev I.V."/>
        </authorList>
    </citation>
    <scope>NUCLEOTIDE SEQUENCE [LARGE SCALE GENOMIC DNA]</scope>
    <source>
        <strain evidence="6 7">CCE9901</strain>
    </source>
</reference>
<dbReference type="InterPro" id="IPR030878">
    <property type="entry name" value="Ribosomal_uL15"/>
</dbReference>
<dbReference type="InterPro" id="IPR036227">
    <property type="entry name" value="Ribosomal_uL15/eL18_sf"/>
</dbReference>
<keyword evidence="3" id="KW-0687">Ribonucleoprotein</keyword>
<evidence type="ECO:0000313" key="7">
    <source>
        <dbReference type="Proteomes" id="UP000001568"/>
    </source>
</evidence>
<dbReference type="AlphaFoldDB" id="A4S9G2"/>
<evidence type="ECO:0000256" key="4">
    <source>
        <dbReference type="SAM" id="MobiDB-lite"/>
    </source>
</evidence>
<dbReference type="PANTHER" id="PTHR12934:SF11">
    <property type="entry name" value="LARGE RIBOSOMAL SUBUNIT PROTEIN UL15M"/>
    <property type="match status" value="1"/>
</dbReference>
<feature type="region of interest" description="Disordered" evidence="4">
    <location>
        <begin position="52"/>
        <end position="99"/>
    </location>
</feature>
<evidence type="ECO:0000259" key="5">
    <source>
        <dbReference type="Pfam" id="PF00828"/>
    </source>
</evidence>
<dbReference type="GO" id="GO:0003729">
    <property type="term" value="F:mRNA binding"/>
    <property type="evidence" value="ECO:0007669"/>
    <property type="project" value="EnsemblPlants"/>
</dbReference>
<keyword evidence="7" id="KW-1185">Reference proteome</keyword>
<dbReference type="PANTHER" id="PTHR12934">
    <property type="entry name" value="50S RIBOSOMAL PROTEIN L15"/>
    <property type="match status" value="1"/>
</dbReference>
<organism evidence="6 7">
    <name type="scientific">Ostreococcus lucimarinus (strain CCE9901)</name>
    <dbReference type="NCBI Taxonomy" id="436017"/>
    <lineage>
        <taxon>Eukaryota</taxon>
        <taxon>Viridiplantae</taxon>
        <taxon>Chlorophyta</taxon>
        <taxon>Mamiellophyceae</taxon>
        <taxon>Mamiellales</taxon>
        <taxon>Bathycoccaceae</taxon>
        <taxon>Ostreococcus</taxon>
    </lineage>
</organism>
<dbReference type="SUPFAM" id="SSF52080">
    <property type="entry name" value="Ribosomal proteins L15p and L18e"/>
    <property type="match status" value="1"/>
</dbReference>
<dbReference type="STRING" id="436017.A4S9G2"/>
<evidence type="ECO:0000256" key="3">
    <source>
        <dbReference type="ARBA" id="ARBA00023274"/>
    </source>
</evidence>
<dbReference type="Gene3D" id="3.100.10.10">
    <property type="match status" value="1"/>
</dbReference>
<dbReference type="Gramene" id="ABP00354">
    <property type="protein sequence ID" value="ABP00354"/>
    <property type="gene ID" value="OSTLU_28191"/>
</dbReference>
<dbReference type="RefSeq" id="XP_001422060.1">
    <property type="nucleotide sequence ID" value="XM_001422023.1"/>
</dbReference>
<sequence>MGGAAPPRDDETRGFDFYDAADVGVVRGPGTVIEHDTGGVLALNALRDVDGARKNRKRVGRGVGSGKGKTSGRGHKGQKARSGGGPRLGFEGGQTPLRLTLPKRGAHNPHAMTFDVVNLNALRAHVEAGRFGEYDYENPRVLTMKDFVDAGLSNRKIKHGVKILAGALGDDAEGADDAFIKVRLEVSRASAKAKEIIERAGGSVTRVHYNRLGLRALLQPEKFPRGLPKPARAPPKIRPFIDREGTLPAPAPLEADS</sequence>
<gene>
    <name evidence="6" type="primary">MRPL15</name>
    <name evidence="6" type="ORF">OSTLU_28191</name>
</gene>
<dbReference type="NCBIfam" id="TIGR01071">
    <property type="entry name" value="rplO_bact"/>
    <property type="match status" value="1"/>
</dbReference>
<feature type="compositionally biased region" description="Gly residues" evidence="4">
    <location>
        <begin position="82"/>
        <end position="92"/>
    </location>
</feature>
<feature type="domain" description="Large ribosomal subunit protein uL15/eL18" evidence="5">
    <location>
        <begin position="116"/>
        <end position="205"/>
    </location>
</feature>
<dbReference type="InterPro" id="IPR021131">
    <property type="entry name" value="Ribosomal_uL15/eL18"/>
</dbReference>
<name>A4S9G2_OSTLU</name>
<dbReference type="GO" id="GO:0003735">
    <property type="term" value="F:structural constituent of ribosome"/>
    <property type="evidence" value="ECO:0007669"/>
    <property type="project" value="InterPro"/>
</dbReference>
<dbReference type="GeneID" id="5005957"/>
<evidence type="ECO:0000256" key="2">
    <source>
        <dbReference type="ARBA" id="ARBA00022980"/>
    </source>
</evidence>
<feature type="compositionally biased region" description="Basic residues" evidence="4">
    <location>
        <begin position="70"/>
        <end position="79"/>
    </location>
</feature>
<comment type="similarity">
    <text evidence="1">Belongs to the universal ribosomal protein uL15 family.</text>
</comment>